<dbReference type="EMBL" id="BSNI01000002">
    <property type="protein sequence ID" value="GLQ18056.1"/>
    <property type="molecule type" value="Genomic_DNA"/>
</dbReference>
<dbReference type="InterPro" id="IPR019650">
    <property type="entry name" value="DUF2513"/>
</dbReference>
<organism evidence="1 2">
    <name type="scientific">Maritalea porphyrae</name>
    <dbReference type="NCBI Taxonomy" id="880732"/>
    <lineage>
        <taxon>Bacteria</taxon>
        <taxon>Pseudomonadati</taxon>
        <taxon>Pseudomonadota</taxon>
        <taxon>Alphaproteobacteria</taxon>
        <taxon>Hyphomicrobiales</taxon>
        <taxon>Devosiaceae</taxon>
        <taxon>Maritalea</taxon>
    </lineage>
</organism>
<sequence length="130" mass="14934">MKRNMDLVRTILIAIENSVDDEPGTIHLPHKDYDDVTIYQHVRMMHEGNLIHAIEGHGFDNSAPWYPHSLTWHGHDFLDAVRDDDVWAKVRLREQESGHTLPLEALFRLALHEINEKLKLLPSSKTLAAG</sequence>
<name>A0ABQ5URZ9_9HYPH</name>
<reference evidence="1" key="1">
    <citation type="journal article" date="2014" name="Int. J. Syst. Evol. Microbiol.">
        <title>Complete genome of a new Firmicutes species belonging to the dominant human colonic microbiota ('Ruminococcus bicirculans') reveals two chromosomes and a selective capacity to utilize plant glucans.</title>
        <authorList>
            <consortium name="NISC Comparative Sequencing Program"/>
            <person name="Wegmann U."/>
            <person name="Louis P."/>
            <person name="Goesmann A."/>
            <person name="Henrissat B."/>
            <person name="Duncan S.H."/>
            <person name="Flint H.J."/>
        </authorList>
    </citation>
    <scope>NUCLEOTIDE SEQUENCE</scope>
    <source>
        <strain evidence="1">NBRC 107169</strain>
    </source>
</reference>
<dbReference type="Pfam" id="PF10711">
    <property type="entry name" value="DUF2513"/>
    <property type="match status" value="1"/>
</dbReference>
<evidence type="ECO:0008006" key="3">
    <source>
        <dbReference type="Google" id="ProtNLM"/>
    </source>
</evidence>
<evidence type="ECO:0000313" key="2">
    <source>
        <dbReference type="Proteomes" id="UP001161405"/>
    </source>
</evidence>
<reference evidence="1" key="2">
    <citation type="submission" date="2023-01" db="EMBL/GenBank/DDBJ databases">
        <title>Draft genome sequence of Maritalea porphyrae strain NBRC 107169.</title>
        <authorList>
            <person name="Sun Q."/>
            <person name="Mori K."/>
        </authorList>
    </citation>
    <scope>NUCLEOTIDE SEQUENCE</scope>
    <source>
        <strain evidence="1">NBRC 107169</strain>
    </source>
</reference>
<protein>
    <recommendedName>
        <fullName evidence="3">DUF2513 domain-containing protein</fullName>
    </recommendedName>
</protein>
<evidence type="ECO:0000313" key="1">
    <source>
        <dbReference type="EMBL" id="GLQ18056.1"/>
    </source>
</evidence>
<comment type="caution">
    <text evidence="1">The sequence shown here is derived from an EMBL/GenBank/DDBJ whole genome shotgun (WGS) entry which is preliminary data.</text>
</comment>
<dbReference type="RefSeq" id="WP_284364652.1">
    <property type="nucleotide sequence ID" value="NZ_BSNI01000002.1"/>
</dbReference>
<gene>
    <name evidence="1" type="ORF">GCM10007879_23050</name>
</gene>
<accession>A0ABQ5URZ9</accession>
<proteinExistence type="predicted"/>
<keyword evidence="2" id="KW-1185">Reference proteome</keyword>
<dbReference type="Proteomes" id="UP001161405">
    <property type="component" value="Unassembled WGS sequence"/>
</dbReference>